<gene>
    <name evidence="1" type="ORF">GCM10022378_11210</name>
</gene>
<comment type="caution">
    <text evidence="1">The sequence shown here is derived from an EMBL/GenBank/DDBJ whole genome shotgun (WGS) entry which is preliminary data.</text>
</comment>
<dbReference type="Proteomes" id="UP001500920">
    <property type="component" value="Unassembled WGS sequence"/>
</dbReference>
<dbReference type="RefSeq" id="WP_344702266.1">
    <property type="nucleotide sequence ID" value="NZ_BAABCK010000021.1"/>
</dbReference>
<organism evidence="1 2">
    <name type="scientific">Salinicoccus jeotgali</name>
    <dbReference type="NCBI Taxonomy" id="381634"/>
    <lineage>
        <taxon>Bacteria</taxon>
        <taxon>Bacillati</taxon>
        <taxon>Bacillota</taxon>
        <taxon>Bacilli</taxon>
        <taxon>Bacillales</taxon>
        <taxon>Staphylococcaceae</taxon>
        <taxon>Salinicoccus</taxon>
    </lineage>
</organism>
<protein>
    <submittedName>
        <fullName evidence="1">Uncharacterized protein</fullName>
    </submittedName>
</protein>
<name>A0ABP7EQT7_9STAP</name>
<accession>A0ABP7EQT7</accession>
<reference evidence="2" key="1">
    <citation type="journal article" date="2019" name="Int. J. Syst. Evol. Microbiol.">
        <title>The Global Catalogue of Microorganisms (GCM) 10K type strain sequencing project: providing services to taxonomists for standard genome sequencing and annotation.</title>
        <authorList>
            <consortium name="The Broad Institute Genomics Platform"/>
            <consortium name="The Broad Institute Genome Sequencing Center for Infectious Disease"/>
            <person name="Wu L."/>
            <person name="Ma J."/>
        </authorList>
    </citation>
    <scope>NUCLEOTIDE SEQUENCE [LARGE SCALE GENOMIC DNA]</scope>
    <source>
        <strain evidence="2">JCM 16981</strain>
    </source>
</reference>
<evidence type="ECO:0000313" key="2">
    <source>
        <dbReference type="Proteomes" id="UP001500920"/>
    </source>
</evidence>
<evidence type="ECO:0000313" key="1">
    <source>
        <dbReference type="EMBL" id="GAA3722922.1"/>
    </source>
</evidence>
<proteinExistence type="predicted"/>
<keyword evidence="2" id="KW-1185">Reference proteome</keyword>
<dbReference type="EMBL" id="BAABCK010000021">
    <property type="protein sequence ID" value="GAA3722922.1"/>
    <property type="molecule type" value="Genomic_DNA"/>
</dbReference>
<sequence>MKFQEMFGVRKQEQAMEEYNLTVADLDKGIMAVLEAFKERNDELVRHLKMNDRREERRHELNKEEFGKVRKDIETVDEKHSKKYAEPWEVDAIKNAVSDKAELFVRRNGVQLTLDAITPVGHMTLEEITIKRNAAEKQFRKDLRAVKSKILVSTKKYLGMKGNARNDHIRSVDVDRATRYIKSLTAKDIQI</sequence>